<dbReference type="InterPro" id="IPR045229">
    <property type="entry name" value="TPP_enz"/>
</dbReference>
<dbReference type="GO" id="GO:0003984">
    <property type="term" value="F:acetolactate synthase activity"/>
    <property type="evidence" value="ECO:0007669"/>
    <property type="project" value="UniProtKB-EC"/>
</dbReference>
<dbReference type="GO" id="GO:0005948">
    <property type="term" value="C:acetolactate synthase complex"/>
    <property type="evidence" value="ECO:0007669"/>
    <property type="project" value="TreeGrafter"/>
</dbReference>
<dbReference type="SUPFAM" id="SSF52518">
    <property type="entry name" value="Thiamin diphosphate-binding fold (THDP-binding)"/>
    <property type="match status" value="2"/>
</dbReference>
<dbReference type="EMBL" id="LUKN01003899">
    <property type="protein sequence ID" value="OAQ96791.1"/>
    <property type="molecule type" value="Genomic_DNA"/>
</dbReference>
<dbReference type="GO" id="GO:0005739">
    <property type="term" value="C:mitochondrion"/>
    <property type="evidence" value="ECO:0007669"/>
    <property type="project" value="TreeGrafter"/>
</dbReference>
<comment type="similarity">
    <text evidence="3">Belongs to the TPP enzyme family.</text>
</comment>
<keyword evidence="6" id="KW-0100">Branched-chain amino acid biosynthesis</keyword>
<dbReference type="SUPFAM" id="SSF52467">
    <property type="entry name" value="DHS-like NAD/FAD-binding domain"/>
    <property type="match status" value="1"/>
</dbReference>
<evidence type="ECO:0000256" key="3">
    <source>
        <dbReference type="ARBA" id="ARBA00007812"/>
    </source>
</evidence>
<dbReference type="Gene3D" id="3.40.50.1220">
    <property type="entry name" value="TPP-binding domain"/>
    <property type="match status" value="1"/>
</dbReference>
<evidence type="ECO:0000256" key="4">
    <source>
        <dbReference type="ARBA" id="ARBA00013145"/>
    </source>
</evidence>
<dbReference type="Proteomes" id="UP000243081">
    <property type="component" value="Unassembled WGS sequence"/>
</dbReference>
<dbReference type="OMA" id="ANMANQE"/>
<dbReference type="GO" id="GO:0050660">
    <property type="term" value="F:flavin adenine dinucleotide binding"/>
    <property type="evidence" value="ECO:0007669"/>
    <property type="project" value="TreeGrafter"/>
</dbReference>
<reference evidence="9 10" key="1">
    <citation type="submission" date="2016-03" db="EMBL/GenBank/DDBJ databases">
        <title>Fine-scale spatial genetic structure of a fungal parasite of coffee scale insects.</title>
        <authorList>
            <person name="Jackson D."/>
            <person name="Zemenick K.A."/>
            <person name="Malloure B."/>
            <person name="Quandt C.A."/>
            <person name="James T.Y."/>
        </authorList>
    </citation>
    <scope>NUCLEOTIDE SEQUENCE [LARGE SCALE GENOMIC DNA]</scope>
    <source>
        <strain evidence="9 10">UM487</strain>
    </source>
</reference>
<dbReference type="InterPro" id="IPR029061">
    <property type="entry name" value="THDP-binding"/>
</dbReference>
<evidence type="ECO:0000313" key="9">
    <source>
        <dbReference type="EMBL" id="OAQ96791.1"/>
    </source>
</evidence>
<dbReference type="InterPro" id="IPR011766">
    <property type="entry name" value="TPP_enzyme_TPP-bd"/>
</dbReference>
<comment type="caution">
    <text evidence="9">The sequence shown here is derived from an EMBL/GenBank/DDBJ whole genome shotgun (WGS) entry which is preliminary data.</text>
</comment>
<evidence type="ECO:0000259" key="8">
    <source>
        <dbReference type="Pfam" id="PF02775"/>
    </source>
</evidence>
<accession>A0A179I4H1</accession>
<dbReference type="FunFam" id="3.40.50.1220:FF:000008">
    <property type="entry name" value="Acetolactate synthase"/>
    <property type="match status" value="1"/>
</dbReference>
<dbReference type="GO" id="GO:0009097">
    <property type="term" value="P:isoleucine biosynthetic process"/>
    <property type="evidence" value="ECO:0007669"/>
    <property type="project" value="TreeGrafter"/>
</dbReference>
<dbReference type="InterPro" id="IPR029035">
    <property type="entry name" value="DHS-like_NAD/FAD-binding_dom"/>
</dbReference>
<dbReference type="AlphaFoldDB" id="A0A179I4H1"/>
<keyword evidence="6" id="KW-0028">Amino-acid biosynthesis</keyword>
<name>A0A179I4H1_CORDF</name>
<feature type="domain" description="Thiamine pyrophosphate enzyme TPP-binding" evidence="8">
    <location>
        <begin position="326"/>
        <end position="360"/>
    </location>
</feature>
<gene>
    <name evidence="9" type="ORF">LLEC1_07386</name>
</gene>
<dbReference type="CDD" id="cd07035">
    <property type="entry name" value="TPP_PYR_POX_like"/>
    <property type="match status" value="1"/>
</dbReference>
<keyword evidence="10" id="KW-1185">Reference proteome</keyword>
<evidence type="ECO:0000259" key="7">
    <source>
        <dbReference type="Pfam" id="PF00205"/>
    </source>
</evidence>
<dbReference type="Pfam" id="PF00205">
    <property type="entry name" value="TPP_enzyme_M"/>
    <property type="match status" value="1"/>
</dbReference>
<dbReference type="Pfam" id="PF02775">
    <property type="entry name" value="TPP_enzyme_C"/>
    <property type="match status" value="1"/>
</dbReference>
<dbReference type="PANTHER" id="PTHR18968">
    <property type="entry name" value="THIAMINE PYROPHOSPHATE ENZYMES"/>
    <property type="match status" value="1"/>
</dbReference>
<dbReference type="GO" id="GO:0009099">
    <property type="term" value="P:L-valine biosynthetic process"/>
    <property type="evidence" value="ECO:0007669"/>
    <property type="project" value="TreeGrafter"/>
</dbReference>
<feature type="domain" description="Thiamine pyrophosphate enzyme central" evidence="7">
    <location>
        <begin position="116"/>
        <end position="259"/>
    </location>
</feature>
<evidence type="ECO:0000256" key="5">
    <source>
        <dbReference type="ARBA" id="ARBA00023052"/>
    </source>
</evidence>
<evidence type="ECO:0000313" key="10">
    <source>
        <dbReference type="Proteomes" id="UP000243081"/>
    </source>
</evidence>
<dbReference type="GO" id="GO:0000287">
    <property type="term" value="F:magnesium ion binding"/>
    <property type="evidence" value="ECO:0007669"/>
    <property type="project" value="InterPro"/>
</dbReference>
<comment type="pathway">
    <text evidence="1">Amino-acid biosynthesis; L-isoleucine biosynthesis; L-isoleucine from 2-oxobutanoate: step 1/4.</text>
</comment>
<evidence type="ECO:0000256" key="6">
    <source>
        <dbReference type="ARBA" id="ARBA00023304"/>
    </source>
</evidence>
<sequence>MADALADGVPLVVFSGQVRTTAIGSDAFQEADVLGISRGCTKWNTMVRSVAELPRRVNEAFEVATSGRPGPVLVDLPSDVTASVLRRAIPTQSLLPRAGNTSAAMQGNDKHLEGAVQRAARLINNARSPLVYAGHGVVCSEDGPALLKELADKSSIPVTTSLHGLGAFDELDDKALHMLGMHGAGYANMAVQNADVIIALGGRFDERATCNVAKFAPKAHEAEKRGEGGIIHFEIMRKNINKVVQATEAIEGDVGANLALLLPYIKTKTIEDRQQWYVQIRAWKTKWPLSDYDKSNDSGLIKPQALVEELSNLTAHRKASTYVTTGVGQHQMWAAQHFRWRHPRSMISSGGLGTMGFGLP</sequence>
<organism evidence="9 10">
    <name type="scientific">Cordyceps confragosa</name>
    <name type="common">Lecanicillium lecanii</name>
    <dbReference type="NCBI Taxonomy" id="2714763"/>
    <lineage>
        <taxon>Eukaryota</taxon>
        <taxon>Fungi</taxon>
        <taxon>Dikarya</taxon>
        <taxon>Ascomycota</taxon>
        <taxon>Pezizomycotina</taxon>
        <taxon>Sordariomycetes</taxon>
        <taxon>Hypocreomycetidae</taxon>
        <taxon>Hypocreales</taxon>
        <taxon>Cordycipitaceae</taxon>
        <taxon>Akanthomyces</taxon>
    </lineage>
</organism>
<protein>
    <recommendedName>
        <fullName evidence="4">acetolactate synthase</fullName>
        <ecNumber evidence="4">2.2.1.6</ecNumber>
    </recommendedName>
</protein>
<evidence type="ECO:0000256" key="2">
    <source>
        <dbReference type="ARBA" id="ARBA00005025"/>
    </source>
</evidence>
<keyword evidence="5" id="KW-0786">Thiamine pyrophosphate</keyword>
<dbReference type="OrthoDB" id="16262at2759"/>
<dbReference type="Gene3D" id="3.40.50.970">
    <property type="match status" value="2"/>
</dbReference>
<dbReference type="PANTHER" id="PTHR18968:SF13">
    <property type="entry name" value="ACETOLACTATE SYNTHASE CATALYTIC SUBUNIT, MITOCHONDRIAL"/>
    <property type="match status" value="1"/>
</dbReference>
<proteinExistence type="inferred from homology"/>
<comment type="pathway">
    <text evidence="2">Amino-acid biosynthesis; L-valine biosynthesis; L-valine from pyruvate: step 1/4.</text>
</comment>
<dbReference type="GO" id="GO:0030976">
    <property type="term" value="F:thiamine pyrophosphate binding"/>
    <property type="evidence" value="ECO:0007669"/>
    <property type="project" value="InterPro"/>
</dbReference>
<evidence type="ECO:0000256" key="1">
    <source>
        <dbReference type="ARBA" id="ARBA00004974"/>
    </source>
</evidence>
<dbReference type="EC" id="2.2.1.6" evidence="4"/>
<dbReference type="InterPro" id="IPR012000">
    <property type="entry name" value="Thiamin_PyroP_enz_cen_dom"/>
</dbReference>
<feature type="non-terminal residue" evidence="9">
    <location>
        <position position="360"/>
    </location>
</feature>